<evidence type="ECO:0000313" key="4">
    <source>
        <dbReference type="EMBL" id="MPW27223.1"/>
    </source>
</evidence>
<evidence type="ECO:0000256" key="1">
    <source>
        <dbReference type="ARBA" id="ARBA00023125"/>
    </source>
</evidence>
<evidence type="ECO:0000259" key="3">
    <source>
        <dbReference type="PROSITE" id="PS50977"/>
    </source>
</evidence>
<keyword evidence="1 2" id="KW-0238">DNA-binding</keyword>
<gene>
    <name evidence="4" type="ORF">GC105_15750</name>
</gene>
<dbReference type="GO" id="GO:0003677">
    <property type="term" value="F:DNA binding"/>
    <property type="evidence" value="ECO:0007669"/>
    <property type="project" value="UniProtKB-UniRule"/>
</dbReference>
<dbReference type="Pfam" id="PF00440">
    <property type="entry name" value="TetR_N"/>
    <property type="match status" value="1"/>
</dbReference>
<feature type="domain" description="HTH tetR-type" evidence="3">
    <location>
        <begin position="35"/>
        <end position="95"/>
    </location>
</feature>
<accession>A0A6A7KE20</accession>
<dbReference type="AlphaFoldDB" id="A0A6A7KE20"/>
<reference evidence="4 5" key="1">
    <citation type="submission" date="2019-10" db="EMBL/GenBank/DDBJ databases">
        <title>Alkalibaculum tamaniensis sp.nov., a new alkaliphilic acetogen, isolated on methoxylated aromatics from a mud volcano.</title>
        <authorList>
            <person name="Khomyakova M.A."/>
            <person name="Merkel A.Y."/>
            <person name="Bonch-Osmolovskaya E.A."/>
            <person name="Slobodkin A.I."/>
        </authorList>
    </citation>
    <scope>NUCLEOTIDE SEQUENCE [LARGE SCALE GENOMIC DNA]</scope>
    <source>
        <strain evidence="4 5">M08DMB</strain>
    </source>
</reference>
<organism evidence="4 5">
    <name type="scientific">Alkalibaculum sporogenes</name>
    <dbReference type="NCBI Taxonomy" id="2655001"/>
    <lineage>
        <taxon>Bacteria</taxon>
        <taxon>Bacillati</taxon>
        <taxon>Bacillota</taxon>
        <taxon>Clostridia</taxon>
        <taxon>Eubacteriales</taxon>
        <taxon>Eubacteriaceae</taxon>
        <taxon>Alkalibaculum</taxon>
    </lineage>
</organism>
<comment type="caution">
    <text evidence="4">The sequence shown here is derived from an EMBL/GenBank/DDBJ whole genome shotgun (WGS) entry which is preliminary data.</text>
</comment>
<name>A0A6A7KE20_9FIRM</name>
<sequence length="218" mass="25759">MLIFTYSVNKFILMLIWRKIVKEIVVDDKQTLKKQRVKAYFHNATKEMIIIEGIESISIRKVAEKAGYSYTTLYNYFKDINELLWEVKLLMINDLVELKKDIVENENIKDGLKSLFGTYIRYFFEYPNIFKFFYFHKVTQPTKNDDDRKTEPNYEAMMMSVLNGFVLEGILKDKDIEVVGKTLIYSVHGLLTLYFSGNGDITEKSVYNDLNRIIDYLL</sequence>
<dbReference type="InterPro" id="IPR050624">
    <property type="entry name" value="HTH-type_Tx_Regulator"/>
</dbReference>
<dbReference type="Gene3D" id="1.10.357.10">
    <property type="entry name" value="Tetracycline Repressor, domain 2"/>
    <property type="match status" value="1"/>
</dbReference>
<evidence type="ECO:0000313" key="5">
    <source>
        <dbReference type="Proteomes" id="UP000440004"/>
    </source>
</evidence>
<dbReference type="EMBL" id="WHNX01000048">
    <property type="protein sequence ID" value="MPW27223.1"/>
    <property type="molecule type" value="Genomic_DNA"/>
</dbReference>
<dbReference type="SUPFAM" id="SSF46689">
    <property type="entry name" value="Homeodomain-like"/>
    <property type="match status" value="1"/>
</dbReference>
<dbReference type="InterPro" id="IPR009057">
    <property type="entry name" value="Homeodomain-like_sf"/>
</dbReference>
<dbReference type="PROSITE" id="PS50977">
    <property type="entry name" value="HTH_TETR_2"/>
    <property type="match status" value="1"/>
</dbReference>
<dbReference type="Proteomes" id="UP000440004">
    <property type="component" value="Unassembled WGS sequence"/>
</dbReference>
<protein>
    <submittedName>
        <fullName evidence="4">TetR family transcriptional regulator</fullName>
    </submittedName>
</protein>
<feature type="DNA-binding region" description="H-T-H motif" evidence="2">
    <location>
        <begin position="58"/>
        <end position="77"/>
    </location>
</feature>
<dbReference type="InterPro" id="IPR001647">
    <property type="entry name" value="HTH_TetR"/>
</dbReference>
<proteinExistence type="predicted"/>
<dbReference type="PANTHER" id="PTHR43479:SF11">
    <property type="entry name" value="ACREF_ENVCD OPERON REPRESSOR-RELATED"/>
    <property type="match status" value="1"/>
</dbReference>
<evidence type="ECO:0000256" key="2">
    <source>
        <dbReference type="PROSITE-ProRule" id="PRU00335"/>
    </source>
</evidence>
<dbReference type="PANTHER" id="PTHR43479">
    <property type="entry name" value="ACREF/ENVCD OPERON REPRESSOR-RELATED"/>
    <property type="match status" value="1"/>
</dbReference>
<keyword evidence="5" id="KW-1185">Reference proteome</keyword>